<keyword evidence="2" id="KW-1133">Transmembrane helix</keyword>
<dbReference type="Proteomes" id="UP000703269">
    <property type="component" value="Unassembled WGS sequence"/>
</dbReference>
<dbReference type="AlphaFoldDB" id="A0A9P3GQF5"/>
<keyword evidence="5" id="KW-1185">Reference proteome</keyword>
<evidence type="ECO:0000259" key="3">
    <source>
        <dbReference type="Pfam" id="PF20152"/>
    </source>
</evidence>
<name>A0A9P3GQF5_9APHY</name>
<feature type="transmembrane region" description="Helical" evidence="2">
    <location>
        <begin position="30"/>
        <end position="50"/>
    </location>
</feature>
<evidence type="ECO:0000313" key="5">
    <source>
        <dbReference type="Proteomes" id="UP000703269"/>
    </source>
</evidence>
<dbReference type="InterPro" id="IPR045339">
    <property type="entry name" value="DUF6534"/>
</dbReference>
<feature type="compositionally biased region" description="Basic and acidic residues" evidence="1">
    <location>
        <begin position="75"/>
        <end position="88"/>
    </location>
</feature>
<feature type="domain" description="DUF6534" evidence="3">
    <location>
        <begin position="1"/>
        <end position="55"/>
    </location>
</feature>
<proteinExistence type="predicted"/>
<keyword evidence="2" id="KW-0812">Transmembrane</keyword>
<gene>
    <name evidence="4" type="ORF">PsYK624_161610</name>
</gene>
<protein>
    <recommendedName>
        <fullName evidence="3">DUF6534 domain-containing protein</fullName>
    </recommendedName>
</protein>
<feature type="transmembrane region" description="Helical" evidence="2">
    <location>
        <begin position="5"/>
        <end position="24"/>
    </location>
</feature>
<dbReference type="Pfam" id="PF20152">
    <property type="entry name" value="DUF6534"/>
    <property type="match status" value="1"/>
</dbReference>
<evidence type="ECO:0000256" key="1">
    <source>
        <dbReference type="SAM" id="MobiDB-lite"/>
    </source>
</evidence>
<reference evidence="4 5" key="1">
    <citation type="submission" date="2021-08" db="EMBL/GenBank/DDBJ databases">
        <title>Draft Genome Sequence of Phanerochaete sordida strain YK-624.</title>
        <authorList>
            <person name="Mori T."/>
            <person name="Dohra H."/>
            <person name="Suzuki T."/>
            <person name="Kawagishi H."/>
            <person name="Hirai H."/>
        </authorList>
    </citation>
    <scope>NUCLEOTIDE SEQUENCE [LARGE SCALE GENOMIC DNA]</scope>
    <source>
        <strain evidence="4 5">YK-624</strain>
    </source>
</reference>
<evidence type="ECO:0000313" key="4">
    <source>
        <dbReference type="EMBL" id="GJE99887.1"/>
    </source>
</evidence>
<organism evidence="4 5">
    <name type="scientific">Phanerochaete sordida</name>
    <dbReference type="NCBI Taxonomy" id="48140"/>
    <lineage>
        <taxon>Eukaryota</taxon>
        <taxon>Fungi</taxon>
        <taxon>Dikarya</taxon>
        <taxon>Basidiomycota</taxon>
        <taxon>Agaricomycotina</taxon>
        <taxon>Agaricomycetes</taxon>
        <taxon>Polyporales</taxon>
        <taxon>Phanerochaetaceae</taxon>
        <taxon>Phanerochaete</taxon>
    </lineage>
</organism>
<sequence length="118" mass="13040">MIYTVYTGLITCAAWSICVITHLAMPHSYVAFGLFLATSDLYNVCLLASLNARSSYRKDTSDQGAIQMASFPRTPDMRPSDPEANEQKGRHVEILCELSESADIEDIYLKPSVATSFP</sequence>
<feature type="region of interest" description="Disordered" evidence="1">
    <location>
        <begin position="61"/>
        <end position="88"/>
    </location>
</feature>
<evidence type="ECO:0000256" key="2">
    <source>
        <dbReference type="SAM" id="Phobius"/>
    </source>
</evidence>
<dbReference type="EMBL" id="BPQB01000124">
    <property type="protein sequence ID" value="GJE99887.1"/>
    <property type="molecule type" value="Genomic_DNA"/>
</dbReference>
<keyword evidence="2" id="KW-0472">Membrane</keyword>
<accession>A0A9P3GQF5</accession>
<comment type="caution">
    <text evidence="4">The sequence shown here is derived from an EMBL/GenBank/DDBJ whole genome shotgun (WGS) entry which is preliminary data.</text>
</comment>